<protein>
    <submittedName>
        <fullName evidence="1">Uncharacterized protein</fullName>
    </submittedName>
</protein>
<evidence type="ECO:0000313" key="1">
    <source>
        <dbReference type="EMBL" id="JAH50564.1"/>
    </source>
</evidence>
<organism evidence="1">
    <name type="scientific">Anguilla anguilla</name>
    <name type="common">European freshwater eel</name>
    <name type="synonym">Muraena anguilla</name>
    <dbReference type="NCBI Taxonomy" id="7936"/>
    <lineage>
        <taxon>Eukaryota</taxon>
        <taxon>Metazoa</taxon>
        <taxon>Chordata</taxon>
        <taxon>Craniata</taxon>
        <taxon>Vertebrata</taxon>
        <taxon>Euteleostomi</taxon>
        <taxon>Actinopterygii</taxon>
        <taxon>Neopterygii</taxon>
        <taxon>Teleostei</taxon>
        <taxon>Anguilliformes</taxon>
        <taxon>Anguillidae</taxon>
        <taxon>Anguilla</taxon>
    </lineage>
</organism>
<sequence length="29" mass="3453">MVYRQLLSCCATGWFPPLLFVDCLFRLPY</sequence>
<dbReference type="EMBL" id="GBXM01058013">
    <property type="protein sequence ID" value="JAH50564.1"/>
    <property type="molecule type" value="Transcribed_RNA"/>
</dbReference>
<name>A0A0E9TA35_ANGAN</name>
<reference evidence="1" key="1">
    <citation type="submission" date="2014-11" db="EMBL/GenBank/DDBJ databases">
        <authorList>
            <person name="Amaro Gonzalez C."/>
        </authorList>
    </citation>
    <scope>NUCLEOTIDE SEQUENCE</scope>
</reference>
<dbReference type="AlphaFoldDB" id="A0A0E9TA35"/>
<proteinExistence type="predicted"/>
<reference evidence="1" key="2">
    <citation type="journal article" date="2015" name="Fish Shellfish Immunol.">
        <title>Early steps in the European eel (Anguilla anguilla)-Vibrio vulnificus interaction in the gills: Role of the RtxA13 toxin.</title>
        <authorList>
            <person name="Callol A."/>
            <person name="Pajuelo D."/>
            <person name="Ebbesson L."/>
            <person name="Teles M."/>
            <person name="MacKenzie S."/>
            <person name="Amaro C."/>
        </authorList>
    </citation>
    <scope>NUCLEOTIDE SEQUENCE</scope>
</reference>
<accession>A0A0E9TA35</accession>